<dbReference type="GO" id="GO:0004329">
    <property type="term" value="F:formate-tetrahydrofolate ligase activity"/>
    <property type="evidence" value="ECO:0007669"/>
    <property type="project" value="UniProtKB-UniRule"/>
</dbReference>
<evidence type="ECO:0000256" key="3">
    <source>
        <dbReference type="ARBA" id="ARBA00022598"/>
    </source>
</evidence>
<dbReference type="Gene3D" id="3.30.1510.10">
    <property type="entry name" value="Domain 2, N(10)-formyltetrahydrofolate synthetase"/>
    <property type="match status" value="1"/>
</dbReference>
<evidence type="ECO:0000256" key="6">
    <source>
        <dbReference type="ARBA" id="ARBA00049033"/>
    </source>
</evidence>
<gene>
    <name evidence="8 9" type="primary">fhs</name>
    <name evidence="9" type="ORF">J41TS12_15330</name>
</gene>
<comment type="pathway">
    <text evidence="1 8">One-carbon metabolism; tetrahydrofolate interconversion.</text>
</comment>
<dbReference type="InterPro" id="IPR000559">
    <property type="entry name" value="Formate_THF_ligase"/>
</dbReference>
<comment type="catalytic activity">
    <reaction evidence="6 8">
        <text>(6S)-5,6,7,8-tetrahydrofolate + formate + ATP = (6R)-10-formyltetrahydrofolate + ADP + phosphate</text>
        <dbReference type="Rhea" id="RHEA:20221"/>
        <dbReference type="ChEBI" id="CHEBI:15740"/>
        <dbReference type="ChEBI" id="CHEBI:30616"/>
        <dbReference type="ChEBI" id="CHEBI:43474"/>
        <dbReference type="ChEBI" id="CHEBI:57453"/>
        <dbReference type="ChEBI" id="CHEBI:195366"/>
        <dbReference type="ChEBI" id="CHEBI:456216"/>
        <dbReference type="EC" id="6.3.4.3"/>
    </reaction>
</comment>
<dbReference type="FunFam" id="3.30.1510.10:FF:000001">
    <property type="entry name" value="Formate--tetrahydrofolate ligase"/>
    <property type="match status" value="1"/>
</dbReference>
<dbReference type="FunFam" id="3.10.410.10:FF:000001">
    <property type="entry name" value="Putative formate--tetrahydrofolate ligase"/>
    <property type="match status" value="1"/>
</dbReference>
<dbReference type="Gene3D" id="3.40.50.300">
    <property type="entry name" value="P-loop containing nucleotide triphosphate hydrolases"/>
    <property type="match status" value="1"/>
</dbReference>
<dbReference type="CDD" id="cd00477">
    <property type="entry name" value="FTHFS"/>
    <property type="match status" value="1"/>
</dbReference>
<keyword evidence="5 8" id="KW-0067">ATP-binding</keyword>
<dbReference type="EMBL" id="BORR01000004">
    <property type="protein sequence ID" value="GIO36672.1"/>
    <property type="molecule type" value="Genomic_DNA"/>
</dbReference>
<dbReference type="AlphaFoldDB" id="A0A920CHE7"/>
<evidence type="ECO:0000256" key="4">
    <source>
        <dbReference type="ARBA" id="ARBA00022741"/>
    </source>
</evidence>
<accession>A0A920CHE7</accession>
<keyword evidence="3 8" id="KW-0436">Ligase</keyword>
<evidence type="ECO:0000313" key="10">
    <source>
        <dbReference type="Proteomes" id="UP000681162"/>
    </source>
</evidence>
<comment type="caution">
    <text evidence="9">The sequence shown here is derived from an EMBL/GenBank/DDBJ whole genome shotgun (WGS) entry which is preliminary data.</text>
</comment>
<feature type="binding site" evidence="8">
    <location>
        <begin position="53"/>
        <end position="60"/>
    </location>
    <ligand>
        <name>ATP</name>
        <dbReference type="ChEBI" id="CHEBI:30616"/>
    </ligand>
</feature>
<dbReference type="Gene3D" id="3.10.410.10">
    <property type="entry name" value="Formyltetrahydrofolate synthetase, domain 3"/>
    <property type="match status" value="1"/>
</dbReference>
<dbReference type="NCBIfam" id="NF010030">
    <property type="entry name" value="PRK13505.1"/>
    <property type="match status" value="1"/>
</dbReference>
<dbReference type="Pfam" id="PF01268">
    <property type="entry name" value="FTHFS"/>
    <property type="match status" value="1"/>
</dbReference>
<organism evidence="9 10">
    <name type="scientific">Paenibacillus antibioticophila</name>
    <dbReference type="NCBI Taxonomy" id="1274374"/>
    <lineage>
        <taxon>Bacteria</taxon>
        <taxon>Bacillati</taxon>
        <taxon>Bacillota</taxon>
        <taxon>Bacilli</taxon>
        <taxon>Bacillales</taxon>
        <taxon>Paenibacillaceae</taxon>
        <taxon>Paenibacillus</taxon>
    </lineage>
</organism>
<keyword evidence="10" id="KW-1185">Reference proteome</keyword>
<reference evidence="9 10" key="1">
    <citation type="submission" date="2021-03" db="EMBL/GenBank/DDBJ databases">
        <title>Antimicrobial resistance genes in bacteria isolated from Japanese honey, and their potential for conferring macrolide and lincosamide resistance in the American foulbrood pathogen Paenibacillus larvae.</title>
        <authorList>
            <person name="Okamoto M."/>
            <person name="Kumagai M."/>
            <person name="Kanamori H."/>
            <person name="Takamatsu D."/>
        </authorList>
    </citation>
    <scope>NUCLEOTIDE SEQUENCE [LARGE SCALE GENOMIC DNA]</scope>
    <source>
        <strain evidence="9 10">J41TS12</strain>
    </source>
</reference>
<dbReference type="SUPFAM" id="SSF52540">
    <property type="entry name" value="P-loop containing nucleoside triphosphate hydrolases"/>
    <property type="match status" value="1"/>
</dbReference>
<evidence type="ECO:0000256" key="7">
    <source>
        <dbReference type="ARBA" id="ARBA00061363"/>
    </source>
</evidence>
<dbReference type="GO" id="GO:0005524">
    <property type="term" value="F:ATP binding"/>
    <property type="evidence" value="ECO:0007669"/>
    <property type="project" value="UniProtKB-UniRule"/>
</dbReference>
<comment type="similarity">
    <text evidence="7 8">Belongs to the formate--tetrahydrofolate ligase family.</text>
</comment>
<evidence type="ECO:0000256" key="1">
    <source>
        <dbReference type="ARBA" id="ARBA00004777"/>
    </source>
</evidence>
<keyword evidence="2 8" id="KW-0554">One-carbon metabolism</keyword>
<keyword evidence="4 8" id="KW-0547">Nucleotide-binding</keyword>
<dbReference type="InterPro" id="IPR027417">
    <property type="entry name" value="P-loop_NTPase"/>
</dbReference>
<dbReference type="HAMAP" id="MF_01543">
    <property type="entry name" value="FTHFS"/>
    <property type="match status" value="1"/>
</dbReference>
<evidence type="ECO:0000256" key="5">
    <source>
        <dbReference type="ARBA" id="ARBA00022840"/>
    </source>
</evidence>
<dbReference type="EC" id="6.3.4.3" evidence="8"/>
<protein>
    <recommendedName>
        <fullName evidence="8">Formate--tetrahydrofolate ligase</fullName>
        <ecNumber evidence="8">6.3.4.3</ecNumber>
    </recommendedName>
    <alternativeName>
        <fullName evidence="8">Formyltetrahydrofolate synthetase</fullName>
        <shortName evidence="8">FHS</shortName>
        <shortName evidence="8">FTHFS</shortName>
    </alternativeName>
</protein>
<evidence type="ECO:0000256" key="8">
    <source>
        <dbReference type="HAMAP-Rule" id="MF_01543"/>
    </source>
</evidence>
<sequence>MKPIVEVAGSFGIAEQYVEMYGRYKGKLDLSMNHDLRNRPDGKLVLVTAMNPTPAGEGKTLTTIGLAQALNAIGEPTIAALREPSLGPCFGMKGGATGDNRAQIVPADEINLHFTGDLHAITSAHNLLAAMIDNHIFQGNSLQIDLSRIVWKRAMDMNDRSLRQIVVGIGEGNGNVHESGFMITTASEVMAILCLSEDRDDLKQRLARMVVAYTISGEPVTAESIGAVDPMIVLLKEAIKPNLVQTIEGTPVIVHGGPFANIAHGCSSVIGTKTALKLAKVVVTEAGFGADLGAEKFFNIKCRQAGLSPDAAVLVVTVKALKYNGGAPKTELDQPNQPALISGLANMRRHLENLVKFGVPVMVAINHFSNDDDDEVALIIEECKRLGIQATISDVWAEGSQGGVEMAEALREMLNSKAASYAPLYSNDLPLRDKIETIVHEIYRGAGIKLSAKSEAKLKELESGGYGTLPVCMAKTPYSFSDQPSLLGAPENFTVQVKDVTLSAGAGFVVIHTGNIVTMPGLPKTPAAHRIHLDEQGQVAGLL</sequence>
<dbReference type="Proteomes" id="UP000681162">
    <property type="component" value="Unassembled WGS sequence"/>
</dbReference>
<dbReference type="GO" id="GO:0035999">
    <property type="term" value="P:tetrahydrofolate interconversion"/>
    <property type="evidence" value="ECO:0007669"/>
    <property type="project" value="UniProtKB-UniRule"/>
</dbReference>
<evidence type="ECO:0000313" key="9">
    <source>
        <dbReference type="EMBL" id="GIO36672.1"/>
    </source>
</evidence>
<name>A0A920CHE7_9BACL</name>
<evidence type="ECO:0000256" key="2">
    <source>
        <dbReference type="ARBA" id="ARBA00022563"/>
    </source>
</evidence>
<dbReference type="RefSeq" id="WP_212938993.1">
    <property type="nucleotide sequence ID" value="NZ_BORR01000004.1"/>
</dbReference>
<proteinExistence type="inferred from homology"/>